<organism evidence="3 4">
    <name type="scientific">Aphanomyces stellatus</name>
    <dbReference type="NCBI Taxonomy" id="120398"/>
    <lineage>
        <taxon>Eukaryota</taxon>
        <taxon>Sar</taxon>
        <taxon>Stramenopiles</taxon>
        <taxon>Oomycota</taxon>
        <taxon>Saprolegniomycetes</taxon>
        <taxon>Saprolegniales</taxon>
        <taxon>Verrucalvaceae</taxon>
        <taxon>Aphanomyces</taxon>
    </lineage>
</organism>
<sequence>MKGHIRIISGLETVPGNLPTDAVVVSAAMTFFSTKEVDLWTGGYTHDARNESSYYAMGYSGAAAAVLNDLALVVGGRDLAGETLHDSCLAILFDTTQQRIVYDYDVDGSLPRRIGHDIAALPSKNAWFVFGGESIVDDDDGDNVLGGRVLAELTRVSYTNNVLQWEKMQFKGAEEPAPRAWHTLTAIRYRPPPEVATTQKGKANKEASQATIQVVELDHALLLLGGKDAGRDVWVFLYDKQASSSSDEGDTTESLPAQQTPKWIKLNTDGASPLPLAHHTSQALGEGTRVAVCGGVRGGTSLADTISILDVLTTTWSTVVTSPLVQRSFHTMVWVQVPVSAQDDSLLFPRLTEQSPVLPSVDRLVIFGGITADDVAPMDEFVVVDMVTATATTVTADLALPSRMGHAVVVSPDRRLLFSFGGTHATTHHWLDATSRVDLWTYQHEPLPPPPPERMRTLEYPNGDVYLGELNDKELRHGIGRCTYKAGHVYEGHWANDVWEGDGRLEYANGDVYAGTFGSHVRDGKGRLVRAPMEASSTGSALCERAYEGEWQQDRRHGAGVVEYSNGATLKGTWTDDVLDASVNIVIEQYDDQTAIGLYEGAVDVTAPLHPPHGQGRFEMTGYPKAGEMYSGGWVHGKREGQGICMAFDGTVFMGEWKNGKRNGFGTCDYAKTRDRYEGKWVGDVRCGLGTCTYAAGFVYEGQWAHDKRHGDGRCTYKDGTFYEGHWENDEFCGDGALILQAP</sequence>
<evidence type="ECO:0000313" key="2">
    <source>
        <dbReference type="EMBL" id="KAF0683885.1"/>
    </source>
</evidence>
<protein>
    <submittedName>
        <fullName evidence="3">Aste57867_24112 protein</fullName>
    </submittedName>
</protein>
<gene>
    <name evidence="3" type="primary">Aste57867_24112</name>
    <name evidence="2" type="ORF">As57867_024038</name>
    <name evidence="3" type="ORF">ASTE57867_24112</name>
</gene>
<dbReference type="Gene3D" id="2.120.10.80">
    <property type="entry name" value="Kelch-type beta propeller"/>
    <property type="match status" value="2"/>
</dbReference>
<dbReference type="PANTHER" id="PTHR43215:SF14">
    <property type="entry name" value="RADIAL SPOKE HEAD 1 HOMOLOG"/>
    <property type="match status" value="1"/>
</dbReference>
<dbReference type="InterPro" id="IPR003409">
    <property type="entry name" value="MORN"/>
</dbReference>
<evidence type="ECO:0000313" key="4">
    <source>
        <dbReference type="Proteomes" id="UP000332933"/>
    </source>
</evidence>
<dbReference type="SUPFAM" id="SSF117281">
    <property type="entry name" value="Kelch motif"/>
    <property type="match status" value="2"/>
</dbReference>
<accession>A0A485LRC7</accession>
<reference evidence="2" key="2">
    <citation type="submission" date="2019-06" db="EMBL/GenBank/DDBJ databases">
        <title>Genomics analysis of Aphanomyces spp. identifies a new class of oomycete effector associated with host adaptation.</title>
        <authorList>
            <person name="Gaulin E."/>
        </authorList>
    </citation>
    <scope>NUCLEOTIDE SEQUENCE</scope>
    <source>
        <strain evidence="2">CBS 578.67</strain>
    </source>
</reference>
<dbReference type="OrthoDB" id="418492at2759"/>
<reference evidence="3 4" key="1">
    <citation type="submission" date="2019-03" db="EMBL/GenBank/DDBJ databases">
        <authorList>
            <person name="Gaulin E."/>
            <person name="Dumas B."/>
        </authorList>
    </citation>
    <scope>NUCLEOTIDE SEQUENCE [LARGE SCALE GENOMIC DNA]</scope>
    <source>
        <strain evidence="3">CBS 568.67</strain>
    </source>
</reference>
<dbReference type="EMBL" id="CAADRA010007380">
    <property type="protein sequence ID" value="VFU00754.1"/>
    <property type="molecule type" value="Genomic_DNA"/>
</dbReference>
<dbReference type="AlphaFoldDB" id="A0A485LRC7"/>
<dbReference type="SUPFAM" id="SSF82185">
    <property type="entry name" value="Histone H3 K4-specific methyltransferase SET7/9 N-terminal domain"/>
    <property type="match status" value="2"/>
</dbReference>
<dbReference type="EMBL" id="VJMH01007354">
    <property type="protein sequence ID" value="KAF0683885.1"/>
    <property type="molecule type" value="Genomic_DNA"/>
</dbReference>
<name>A0A485LRC7_9STRA</name>
<evidence type="ECO:0000313" key="3">
    <source>
        <dbReference type="EMBL" id="VFU00754.1"/>
    </source>
</evidence>
<dbReference type="Gene3D" id="2.20.110.10">
    <property type="entry name" value="Histone H3 K4-specific methyltransferase SET7/9 N-terminal domain"/>
    <property type="match status" value="4"/>
</dbReference>
<evidence type="ECO:0000256" key="1">
    <source>
        <dbReference type="ARBA" id="ARBA00022737"/>
    </source>
</evidence>
<dbReference type="Pfam" id="PF02493">
    <property type="entry name" value="MORN"/>
    <property type="match status" value="8"/>
</dbReference>
<dbReference type="SMART" id="SM00698">
    <property type="entry name" value="MORN"/>
    <property type="match status" value="9"/>
</dbReference>
<dbReference type="PANTHER" id="PTHR43215">
    <property type="entry name" value="RADIAL SPOKE HEAD 1 HOMOLOG"/>
    <property type="match status" value="1"/>
</dbReference>
<dbReference type="InterPro" id="IPR015915">
    <property type="entry name" value="Kelch-typ_b-propeller"/>
</dbReference>
<keyword evidence="4" id="KW-1185">Reference proteome</keyword>
<proteinExistence type="predicted"/>
<keyword evidence="1" id="KW-0677">Repeat</keyword>
<dbReference type="Proteomes" id="UP000332933">
    <property type="component" value="Unassembled WGS sequence"/>
</dbReference>